<reference evidence="3 4" key="1">
    <citation type="submission" date="2020-03" db="EMBL/GenBank/DDBJ databases">
        <title>Genomic Encyclopedia of Type Strains, Phase IV (KMG-IV): sequencing the most valuable type-strain genomes for metagenomic binning, comparative biology and taxonomic classification.</title>
        <authorList>
            <person name="Goeker M."/>
        </authorList>
    </citation>
    <scope>NUCLEOTIDE SEQUENCE [LARGE SCALE GENOMIC DNA]</scope>
    <source>
        <strain evidence="3 4">DSM 105096</strain>
    </source>
</reference>
<name>A0ABX0XA02_9BACT</name>
<organism evidence="3 4">
    <name type="scientific">Neolewinella antarctica</name>
    <dbReference type="NCBI Taxonomy" id="442734"/>
    <lineage>
        <taxon>Bacteria</taxon>
        <taxon>Pseudomonadati</taxon>
        <taxon>Bacteroidota</taxon>
        <taxon>Saprospiria</taxon>
        <taxon>Saprospirales</taxon>
        <taxon>Lewinellaceae</taxon>
        <taxon>Neolewinella</taxon>
    </lineage>
</organism>
<evidence type="ECO:0000259" key="2">
    <source>
        <dbReference type="Pfam" id="PF01757"/>
    </source>
</evidence>
<feature type="transmembrane region" description="Helical" evidence="1">
    <location>
        <begin position="151"/>
        <end position="168"/>
    </location>
</feature>
<protein>
    <submittedName>
        <fullName evidence="3">Peptidoglycan/LPS O-acetylase OafA/YrhL</fullName>
    </submittedName>
</protein>
<feature type="transmembrane region" description="Helical" evidence="1">
    <location>
        <begin position="297"/>
        <end position="316"/>
    </location>
</feature>
<comment type="caution">
    <text evidence="3">The sequence shown here is derived from an EMBL/GenBank/DDBJ whole genome shotgun (WGS) entry which is preliminary data.</text>
</comment>
<feature type="transmembrane region" description="Helical" evidence="1">
    <location>
        <begin position="234"/>
        <end position="254"/>
    </location>
</feature>
<feature type="transmembrane region" description="Helical" evidence="1">
    <location>
        <begin position="120"/>
        <end position="139"/>
    </location>
</feature>
<feature type="transmembrane region" description="Helical" evidence="1">
    <location>
        <begin position="188"/>
        <end position="205"/>
    </location>
</feature>
<evidence type="ECO:0000256" key="1">
    <source>
        <dbReference type="SAM" id="Phobius"/>
    </source>
</evidence>
<keyword evidence="1" id="KW-1133">Transmembrane helix</keyword>
<feature type="transmembrane region" description="Helical" evidence="1">
    <location>
        <begin position="38"/>
        <end position="56"/>
    </location>
</feature>
<feature type="transmembrane region" description="Helical" evidence="1">
    <location>
        <begin position="212"/>
        <end position="228"/>
    </location>
</feature>
<gene>
    <name evidence="3" type="ORF">GGR27_001615</name>
</gene>
<dbReference type="InterPro" id="IPR002656">
    <property type="entry name" value="Acyl_transf_3_dom"/>
</dbReference>
<feature type="domain" description="Acyltransferase 3" evidence="2">
    <location>
        <begin position="6"/>
        <end position="313"/>
    </location>
</feature>
<dbReference type="Pfam" id="PF01757">
    <property type="entry name" value="Acyl_transf_3"/>
    <property type="match status" value="1"/>
</dbReference>
<evidence type="ECO:0000313" key="3">
    <source>
        <dbReference type="EMBL" id="NJC26116.1"/>
    </source>
</evidence>
<dbReference type="RefSeq" id="WP_168036873.1">
    <property type="nucleotide sequence ID" value="NZ_JAATJH010000002.1"/>
</dbReference>
<keyword evidence="4" id="KW-1185">Reference proteome</keyword>
<accession>A0ABX0XA02</accession>
<keyword evidence="1" id="KW-0812">Transmembrane</keyword>
<feature type="transmembrane region" description="Helical" evidence="1">
    <location>
        <begin position="77"/>
        <end position="100"/>
    </location>
</feature>
<keyword evidence="1" id="KW-0472">Membrane</keyword>
<feature type="transmembrane region" description="Helical" evidence="1">
    <location>
        <begin position="266"/>
        <end position="285"/>
    </location>
</feature>
<dbReference type="Proteomes" id="UP000770785">
    <property type="component" value="Unassembled WGS sequence"/>
</dbReference>
<feature type="transmembrane region" description="Helical" evidence="1">
    <location>
        <begin position="7"/>
        <end position="26"/>
    </location>
</feature>
<sequence length="324" mass="37545">MSTRNKSITFVQIICSLLIVNYHTGILDIPYLNILAKGGFILNSIFVFLSGYLLSLSFSKTKNADFFVFIVKRIKRIYPPFLLVLILTLFYSLLTSKEVILSSYLKWMSGFGYFFGESEIFSSSHFWFVSVILVCYVLFIPSYRILKRIPYAYIGFISIGMVLSQYLLDDNTLNIYSNVSSNKVVRFGYHYWVFIIAIYMQQIDVKIKHRSYIYFVGFILSFFLYQFFTKSIDYSIIAVISAIPVVIFSIPLIYQASSIAEQKFNLIFKLESIPYELYLIHYLVINSLKEHLYGTSVSYFLAFVISILLALGINLASNKMMSLR</sequence>
<dbReference type="EMBL" id="JAATJH010000002">
    <property type="protein sequence ID" value="NJC26116.1"/>
    <property type="molecule type" value="Genomic_DNA"/>
</dbReference>
<evidence type="ECO:0000313" key="4">
    <source>
        <dbReference type="Proteomes" id="UP000770785"/>
    </source>
</evidence>
<proteinExistence type="predicted"/>